<protein>
    <submittedName>
        <fullName evidence="1">Uncharacterized protein</fullName>
    </submittedName>
</protein>
<reference evidence="1 2" key="1">
    <citation type="submission" date="2014-04" db="EMBL/GenBank/DDBJ databases">
        <authorList>
            <consortium name="DOE Joint Genome Institute"/>
            <person name="Kuo A."/>
            <person name="Kohler A."/>
            <person name="Jargeat P."/>
            <person name="Nagy L.G."/>
            <person name="Floudas D."/>
            <person name="Copeland A."/>
            <person name="Barry K.W."/>
            <person name="Cichocki N."/>
            <person name="Veneault-Fourrey C."/>
            <person name="LaButti K."/>
            <person name="Lindquist E.A."/>
            <person name="Lipzen A."/>
            <person name="Lundell T."/>
            <person name="Morin E."/>
            <person name="Murat C."/>
            <person name="Sun H."/>
            <person name="Tunlid A."/>
            <person name="Henrissat B."/>
            <person name="Grigoriev I.V."/>
            <person name="Hibbett D.S."/>
            <person name="Martin F."/>
            <person name="Nordberg H.P."/>
            <person name="Cantor M.N."/>
            <person name="Hua S.X."/>
        </authorList>
    </citation>
    <scope>NUCLEOTIDE SEQUENCE [LARGE SCALE GENOMIC DNA]</scope>
    <source>
        <strain evidence="1 2">Ve08.2h10</strain>
    </source>
</reference>
<keyword evidence="2" id="KW-1185">Reference proteome</keyword>
<dbReference type="EMBL" id="KN825521">
    <property type="protein sequence ID" value="KIK90432.1"/>
    <property type="molecule type" value="Genomic_DNA"/>
</dbReference>
<name>A0A0D0D1Q8_9AGAM</name>
<dbReference type="AlphaFoldDB" id="A0A0D0D1Q8"/>
<dbReference type="InParanoid" id="A0A0D0D1Q8"/>
<sequence length="143" mass="16018">MGISRRPDFLLGSFQCDYVLLTVSTSAVEHHGQPRLTSCSTGPLSTSTISIHVLPLSLLTPSSFGYNISLSRLLTVPPYACASEWRIELIITSRKSNVLMSRHRSGVRTLLRQGQAPLAVHICCPVDRFAGIYHQYHRRPTWR</sequence>
<proteinExistence type="predicted"/>
<reference evidence="2" key="2">
    <citation type="submission" date="2015-01" db="EMBL/GenBank/DDBJ databases">
        <title>Evolutionary Origins and Diversification of the Mycorrhizal Mutualists.</title>
        <authorList>
            <consortium name="DOE Joint Genome Institute"/>
            <consortium name="Mycorrhizal Genomics Consortium"/>
            <person name="Kohler A."/>
            <person name="Kuo A."/>
            <person name="Nagy L.G."/>
            <person name="Floudas D."/>
            <person name="Copeland A."/>
            <person name="Barry K.W."/>
            <person name="Cichocki N."/>
            <person name="Veneault-Fourrey C."/>
            <person name="LaButti K."/>
            <person name="Lindquist E.A."/>
            <person name="Lipzen A."/>
            <person name="Lundell T."/>
            <person name="Morin E."/>
            <person name="Murat C."/>
            <person name="Riley R."/>
            <person name="Ohm R."/>
            <person name="Sun H."/>
            <person name="Tunlid A."/>
            <person name="Henrissat B."/>
            <person name="Grigoriev I.V."/>
            <person name="Hibbett D.S."/>
            <person name="Martin F."/>
        </authorList>
    </citation>
    <scope>NUCLEOTIDE SEQUENCE [LARGE SCALE GENOMIC DNA]</scope>
    <source>
        <strain evidence="2">Ve08.2h10</strain>
    </source>
</reference>
<accession>A0A0D0D1Q8</accession>
<dbReference type="Proteomes" id="UP000054538">
    <property type="component" value="Unassembled WGS sequence"/>
</dbReference>
<gene>
    <name evidence="1" type="ORF">PAXRUDRAFT_681446</name>
</gene>
<organism evidence="1 2">
    <name type="scientific">Paxillus rubicundulus Ve08.2h10</name>
    <dbReference type="NCBI Taxonomy" id="930991"/>
    <lineage>
        <taxon>Eukaryota</taxon>
        <taxon>Fungi</taxon>
        <taxon>Dikarya</taxon>
        <taxon>Basidiomycota</taxon>
        <taxon>Agaricomycotina</taxon>
        <taxon>Agaricomycetes</taxon>
        <taxon>Agaricomycetidae</taxon>
        <taxon>Boletales</taxon>
        <taxon>Paxilineae</taxon>
        <taxon>Paxillaceae</taxon>
        <taxon>Paxillus</taxon>
    </lineage>
</organism>
<evidence type="ECO:0000313" key="2">
    <source>
        <dbReference type="Proteomes" id="UP000054538"/>
    </source>
</evidence>
<dbReference type="HOGENOM" id="CLU_1806832_0_0_1"/>
<evidence type="ECO:0000313" key="1">
    <source>
        <dbReference type="EMBL" id="KIK90432.1"/>
    </source>
</evidence>